<dbReference type="SUPFAM" id="SSF48726">
    <property type="entry name" value="Immunoglobulin"/>
    <property type="match status" value="1"/>
</dbReference>
<dbReference type="InterPro" id="IPR003599">
    <property type="entry name" value="Ig_sub"/>
</dbReference>
<evidence type="ECO:0000259" key="7">
    <source>
        <dbReference type="PROSITE" id="PS50835"/>
    </source>
</evidence>
<dbReference type="OrthoDB" id="8885867at2759"/>
<feature type="signal peptide" evidence="6">
    <location>
        <begin position="1"/>
        <end position="21"/>
    </location>
</feature>
<evidence type="ECO:0000256" key="3">
    <source>
        <dbReference type="ARBA" id="ARBA00023319"/>
    </source>
</evidence>
<dbReference type="InterPro" id="IPR036179">
    <property type="entry name" value="Ig-like_dom_sf"/>
</dbReference>
<keyword evidence="1 6" id="KW-0732">Signal</keyword>
<name>A0A8X7X5G7_POLSE</name>
<dbReference type="GO" id="GO:0016020">
    <property type="term" value="C:membrane"/>
    <property type="evidence" value="ECO:0007669"/>
    <property type="project" value="TreeGrafter"/>
</dbReference>
<dbReference type="SMART" id="SM00409">
    <property type="entry name" value="IG"/>
    <property type="match status" value="1"/>
</dbReference>
<keyword evidence="5" id="KW-0812">Transmembrane</keyword>
<keyword evidence="2" id="KW-1015">Disulfide bond</keyword>
<comment type="caution">
    <text evidence="8">The sequence shown here is derived from an EMBL/GenBank/DDBJ whole genome shotgun (WGS) entry which is preliminary data.</text>
</comment>
<accession>A0A8X7X5G7</accession>
<dbReference type="Proteomes" id="UP000886611">
    <property type="component" value="Unassembled WGS sequence"/>
</dbReference>
<reference evidence="8 9" key="1">
    <citation type="journal article" date="2021" name="Cell">
        <title>Tracing the genetic footprints of vertebrate landing in non-teleost ray-finned fishes.</title>
        <authorList>
            <person name="Bi X."/>
            <person name="Wang K."/>
            <person name="Yang L."/>
            <person name="Pan H."/>
            <person name="Jiang H."/>
            <person name="Wei Q."/>
            <person name="Fang M."/>
            <person name="Yu H."/>
            <person name="Zhu C."/>
            <person name="Cai Y."/>
            <person name="He Y."/>
            <person name="Gan X."/>
            <person name="Zeng H."/>
            <person name="Yu D."/>
            <person name="Zhu Y."/>
            <person name="Jiang H."/>
            <person name="Qiu Q."/>
            <person name="Yang H."/>
            <person name="Zhang Y.E."/>
            <person name="Wang W."/>
            <person name="Zhu M."/>
            <person name="He S."/>
            <person name="Zhang G."/>
        </authorList>
    </citation>
    <scope>NUCLEOTIDE SEQUENCE [LARGE SCALE GENOMIC DNA]</scope>
    <source>
        <strain evidence="8">Bchr_013</strain>
    </source>
</reference>
<evidence type="ECO:0000313" key="9">
    <source>
        <dbReference type="Proteomes" id="UP000886611"/>
    </source>
</evidence>
<proteinExistence type="predicted"/>
<evidence type="ECO:0000256" key="4">
    <source>
        <dbReference type="SAM" id="MobiDB-lite"/>
    </source>
</evidence>
<keyword evidence="5" id="KW-1133">Transmembrane helix</keyword>
<dbReference type="InterPro" id="IPR013106">
    <property type="entry name" value="Ig_V-set"/>
</dbReference>
<feature type="chain" id="PRO_5036450300" evidence="6">
    <location>
        <begin position="22"/>
        <end position="317"/>
    </location>
</feature>
<dbReference type="PROSITE" id="PS50835">
    <property type="entry name" value="IG_LIKE"/>
    <property type="match status" value="1"/>
</dbReference>
<evidence type="ECO:0000256" key="6">
    <source>
        <dbReference type="SAM" id="SignalP"/>
    </source>
</evidence>
<feature type="region of interest" description="Disordered" evidence="4">
    <location>
        <begin position="222"/>
        <end position="254"/>
    </location>
</feature>
<dbReference type="EMBL" id="JAATIS010004040">
    <property type="protein sequence ID" value="KAG2462410.1"/>
    <property type="molecule type" value="Genomic_DNA"/>
</dbReference>
<feature type="non-terminal residue" evidence="8">
    <location>
        <position position="317"/>
    </location>
</feature>
<dbReference type="FunFam" id="2.60.40.10:FF:001953">
    <property type="entry name" value="V-set and transmembrane domain containing 4b"/>
    <property type="match status" value="1"/>
</dbReference>
<dbReference type="InterPro" id="IPR007110">
    <property type="entry name" value="Ig-like_dom"/>
</dbReference>
<dbReference type="PANTHER" id="PTHR12207">
    <property type="entry name" value="V-SET AND TRANSMEMBRANE DOMAIN-CONTAINING PROTEIN"/>
    <property type="match status" value="1"/>
</dbReference>
<keyword evidence="3" id="KW-0393">Immunoglobulin domain</keyword>
<sequence length="317" mass="36078">MEISLLVMVFLSKTLTEVCQALNVTVSPGPEAMFMEGENATLSCQVSQQKKTNSHLVLRWVFSCMSNEEHLIVKMNMKGGQMYGNYTKRFVQKRFQLFEEKPEKAFNLIILNISKEDKGQYTCKVQEIRKHRNKWKASSNGTATTKLKVHISSILKSNRGIWSLFEDLYLCAVLICSLGIICMFLFTIIIICQCLFKKQRLKASYYLVKCPQNSSGETVTSVISTSSNRTQKEKKHKQKKVKDNADSPPEVPAKVPIADIPRRPKLLKSQSRKVVLPRIAEESLTYAELELVKPQPETKAACTGTVYAQILFEERQL</sequence>
<gene>
    <name evidence="8" type="primary">Vstm4</name>
    <name evidence="8" type="ORF">GTO96_0001617</name>
</gene>
<evidence type="ECO:0000256" key="1">
    <source>
        <dbReference type="ARBA" id="ARBA00022729"/>
    </source>
</evidence>
<dbReference type="PANTHER" id="PTHR12207:SF8">
    <property type="entry name" value="V-SET AND TRANSMEMBRANE DOMAIN-CONTAINING PROTEIN 4"/>
    <property type="match status" value="1"/>
</dbReference>
<dbReference type="InterPro" id="IPR051102">
    <property type="entry name" value="IgSF_V-set/TM_domain"/>
</dbReference>
<organism evidence="8 9">
    <name type="scientific">Polypterus senegalus</name>
    <name type="common">Senegal bichir</name>
    <dbReference type="NCBI Taxonomy" id="55291"/>
    <lineage>
        <taxon>Eukaryota</taxon>
        <taxon>Metazoa</taxon>
        <taxon>Chordata</taxon>
        <taxon>Craniata</taxon>
        <taxon>Vertebrata</taxon>
        <taxon>Euteleostomi</taxon>
        <taxon>Actinopterygii</taxon>
        <taxon>Polypteriformes</taxon>
        <taxon>Polypteridae</taxon>
        <taxon>Polypterus</taxon>
    </lineage>
</organism>
<dbReference type="Pfam" id="PF07686">
    <property type="entry name" value="V-set"/>
    <property type="match status" value="1"/>
</dbReference>
<protein>
    <submittedName>
        <fullName evidence="8">VSTM4 protein</fullName>
    </submittedName>
</protein>
<evidence type="ECO:0000256" key="5">
    <source>
        <dbReference type="SAM" id="Phobius"/>
    </source>
</evidence>
<feature type="transmembrane region" description="Helical" evidence="5">
    <location>
        <begin position="172"/>
        <end position="196"/>
    </location>
</feature>
<feature type="domain" description="Ig-like" evidence="7">
    <location>
        <begin position="22"/>
        <end position="148"/>
    </location>
</feature>
<evidence type="ECO:0000256" key="2">
    <source>
        <dbReference type="ARBA" id="ARBA00023157"/>
    </source>
</evidence>
<keyword evidence="9" id="KW-1185">Reference proteome</keyword>
<dbReference type="InterPro" id="IPR013783">
    <property type="entry name" value="Ig-like_fold"/>
</dbReference>
<evidence type="ECO:0000313" key="8">
    <source>
        <dbReference type="EMBL" id="KAG2462410.1"/>
    </source>
</evidence>
<dbReference type="Gene3D" id="2.60.40.10">
    <property type="entry name" value="Immunoglobulins"/>
    <property type="match status" value="1"/>
</dbReference>
<keyword evidence="5" id="KW-0472">Membrane</keyword>
<feature type="non-terminal residue" evidence="8">
    <location>
        <position position="1"/>
    </location>
</feature>
<dbReference type="AlphaFoldDB" id="A0A8X7X5G7"/>